<gene>
    <name evidence="1" type="ORF">HPB49_014720</name>
</gene>
<proteinExistence type="predicted"/>
<comment type="caution">
    <text evidence="1">The sequence shown here is derived from an EMBL/GenBank/DDBJ whole genome shotgun (WGS) entry which is preliminary data.</text>
</comment>
<reference evidence="1" key="1">
    <citation type="submission" date="2020-05" db="EMBL/GenBank/DDBJ databases">
        <title>Large-scale comparative analyses of tick genomes elucidate their genetic diversity and vector capacities.</title>
        <authorList>
            <person name="Jia N."/>
            <person name="Wang J."/>
            <person name="Shi W."/>
            <person name="Du L."/>
            <person name="Sun Y."/>
            <person name="Zhan W."/>
            <person name="Jiang J."/>
            <person name="Wang Q."/>
            <person name="Zhang B."/>
            <person name="Ji P."/>
            <person name="Sakyi L.B."/>
            <person name="Cui X."/>
            <person name="Yuan T."/>
            <person name="Jiang B."/>
            <person name="Yang W."/>
            <person name="Lam T.T.-Y."/>
            <person name="Chang Q."/>
            <person name="Ding S."/>
            <person name="Wang X."/>
            <person name="Zhu J."/>
            <person name="Ruan X."/>
            <person name="Zhao L."/>
            <person name="Wei J."/>
            <person name="Que T."/>
            <person name="Du C."/>
            <person name="Cheng J."/>
            <person name="Dai P."/>
            <person name="Han X."/>
            <person name="Huang E."/>
            <person name="Gao Y."/>
            <person name="Liu J."/>
            <person name="Shao H."/>
            <person name="Ye R."/>
            <person name="Li L."/>
            <person name="Wei W."/>
            <person name="Wang X."/>
            <person name="Wang C."/>
            <person name="Yang T."/>
            <person name="Huo Q."/>
            <person name="Li W."/>
            <person name="Guo W."/>
            <person name="Chen H."/>
            <person name="Zhou L."/>
            <person name="Ni X."/>
            <person name="Tian J."/>
            <person name="Zhou Y."/>
            <person name="Sheng Y."/>
            <person name="Liu T."/>
            <person name="Pan Y."/>
            <person name="Xia L."/>
            <person name="Li J."/>
            <person name="Zhao F."/>
            <person name="Cao W."/>
        </authorList>
    </citation>
    <scope>NUCLEOTIDE SEQUENCE</scope>
    <source>
        <strain evidence="1">Dsil-2018</strain>
    </source>
</reference>
<keyword evidence="2" id="KW-1185">Reference proteome</keyword>
<sequence length="91" mass="10216">MHVERQTTEGRVRGTILRSLGKIVDEYRGIPFAEPPVGIFRFRPPQPKAPWEGTLDATAGTTACPQGSEKHSAWITHEISASREQWMTRVT</sequence>
<evidence type="ECO:0000313" key="1">
    <source>
        <dbReference type="EMBL" id="KAH7959886.1"/>
    </source>
</evidence>
<protein>
    <submittedName>
        <fullName evidence="1">Uncharacterized protein</fullName>
    </submittedName>
</protein>
<evidence type="ECO:0000313" key="2">
    <source>
        <dbReference type="Proteomes" id="UP000821865"/>
    </source>
</evidence>
<dbReference type="EMBL" id="CM023472">
    <property type="protein sequence ID" value="KAH7959886.1"/>
    <property type="molecule type" value="Genomic_DNA"/>
</dbReference>
<name>A0ACB8D6B4_DERSI</name>
<organism evidence="1 2">
    <name type="scientific">Dermacentor silvarum</name>
    <name type="common">Tick</name>
    <dbReference type="NCBI Taxonomy" id="543639"/>
    <lineage>
        <taxon>Eukaryota</taxon>
        <taxon>Metazoa</taxon>
        <taxon>Ecdysozoa</taxon>
        <taxon>Arthropoda</taxon>
        <taxon>Chelicerata</taxon>
        <taxon>Arachnida</taxon>
        <taxon>Acari</taxon>
        <taxon>Parasitiformes</taxon>
        <taxon>Ixodida</taxon>
        <taxon>Ixodoidea</taxon>
        <taxon>Ixodidae</taxon>
        <taxon>Rhipicephalinae</taxon>
        <taxon>Dermacentor</taxon>
    </lineage>
</organism>
<accession>A0ACB8D6B4</accession>
<dbReference type="Proteomes" id="UP000821865">
    <property type="component" value="Chromosome 3"/>
</dbReference>